<protein>
    <recommendedName>
        <fullName evidence="3">DUF2415 domain-containing protein</fullName>
    </recommendedName>
</protein>
<dbReference type="STRING" id="71717.A0A4Y7THG3"/>
<dbReference type="PROSITE" id="PS50082">
    <property type="entry name" value="WD_REPEATS_2"/>
    <property type="match status" value="1"/>
</dbReference>
<evidence type="ECO:0000256" key="2">
    <source>
        <dbReference type="SAM" id="MobiDB-lite"/>
    </source>
</evidence>
<feature type="domain" description="DUF2415" evidence="3">
    <location>
        <begin position="303"/>
        <end position="341"/>
    </location>
</feature>
<reference evidence="4 5" key="1">
    <citation type="journal article" date="2019" name="Nat. Ecol. Evol.">
        <title>Megaphylogeny resolves global patterns of mushroom evolution.</title>
        <authorList>
            <person name="Varga T."/>
            <person name="Krizsan K."/>
            <person name="Foldi C."/>
            <person name="Dima B."/>
            <person name="Sanchez-Garcia M."/>
            <person name="Sanchez-Ramirez S."/>
            <person name="Szollosi G.J."/>
            <person name="Szarkandi J.G."/>
            <person name="Papp V."/>
            <person name="Albert L."/>
            <person name="Andreopoulos W."/>
            <person name="Angelini C."/>
            <person name="Antonin V."/>
            <person name="Barry K.W."/>
            <person name="Bougher N.L."/>
            <person name="Buchanan P."/>
            <person name="Buyck B."/>
            <person name="Bense V."/>
            <person name="Catcheside P."/>
            <person name="Chovatia M."/>
            <person name="Cooper J."/>
            <person name="Damon W."/>
            <person name="Desjardin D."/>
            <person name="Finy P."/>
            <person name="Geml J."/>
            <person name="Haridas S."/>
            <person name="Hughes K."/>
            <person name="Justo A."/>
            <person name="Karasinski D."/>
            <person name="Kautmanova I."/>
            <person name="Kiss B."/>
            <person name="Kocsube S."/>
            <person name="Kotiranta H."/>
            <person name="LaButti K.M."/>
            <person name="Lechner B.E."/>
            <person name="Liimatainen K."/>
            <person name="Lipzen A."/>
            <person name="Lukacs Z."/>
            <person name="Mihaltcheva S."/>
            <person name="Morgado L.N."/>
            <person name="Niskanen T."/>
            <person name="Noordeloos M.E."/>
            <person name="Ohm R.A."/>
            <person name="Ortiz-Santana B."/>
            <person name="Ovrebo C."/>
            <person name="Racz N."/>
            <person name="Riley R."/>
            <person name="Savchenko A."/>
            <person name="Shiryaev A."/>
            <person name="Soop K."/>
            <person name="Spirin V."/>
            <person name="Szebenyi C."/>
            <person name="Tomsovsky M."/>
            <person name="Tulloss R.E."/>
            <person name="Uehling J."/>
            <person name="Grigoriev I.V."/>
            <person name="Vagvolgyi C."/>
            <person name="Papp T."/>
            <person name="Martin F.M."/>
            <person name="Miettinen O."/>
            <person name="Hibbett D.S."/>
            <person name="Nagy L.G."/>
        </authorList>
    </citation>
    <scope>NUCLEOTIDE SEQUENCE [LARGE SCALE GENOMIC DNA]</scope>
    <source>
        <strain evidence="4 5">FP101781</strain>
    </source>
</reference>
<dbReference type="PANTHER" id="PTHR43991">
    <property type="entry name" value="WD REPEAT PROTEIN (AFU_ORTHOLOGUE AFUA_8G05640)-RELATED"/>
    <property type="match status" value="1"/>
</dbReference>
<keyword evidence="5" id="KW-1185">Reference proteome</keyword>
<evidence type="ECO:0000313" key="4">
    <source>
        <dbReference type="EMBL" id="TEB33404.1"/>
    </source>
</evidence>
<dbReference type="Proteomes" id="UP000298030">
    <property type="component" value="Unassembled WGS sequence"/>
</dbReference>
<feature type="compositionally biased region" description="Low complexity" evidence="2">
    <location>
        <begin position="362"/>
        <end position="399"/>
    </location>
</feature>
<dbReference type="Pfam" id="PF10313">
    <property type="entry name" value="DUF2415"/>
    <property type="match status" value="1"/>
</dbReference>
<dbReference type="PANTHER" id="PTHR43991:SF9">
    <property type="entry name" value="DUF2415 DOMAIN-CONTAINING PROTEIN"/>
    <property type="match status" value="1"/>
</dbReference>
<sequence length="658" mass="71587">QLRDLIICPKETGVVNYVQRQKIVEHDLRTPNAAPRVVADLDFTPNSLTSLRLGPSNEDVLFAAGGQEADIHISYHRSGGIGAKSAGLKNTWSINRKLTGSINNSVLLTTSVSAAPSNQSSAEPRIGVSNNDCTVRLYDVPLRGANSKRVRRNEESLPEVGVMRLDVPINHSSISPDGQTLLSVGDSNKVYLHDIRGGSSVTLSPITTYTLPSPDYSAIPLPSGSLAASFSTAFSADGFKFVVGSQEGIVAVWDVRSAKPMKVYHTEKTRAVGAGRLMNGNATGWLSDDPWDWSRGNRAPGWSVRNVKFGGPHRGKEMLTFTEHTSLVHVIDARTFDSEEVFQVPTVRRSALPPLSTSASQPTMARPSTTPSTSRTLRPPATAPPARRSPRHSPFYSFPSPSPSPPRSSGSRSRNMNGSPTPNSSGGQGTPSIVHEIGDAFRVAYSPPESIGDSTWRTLLGTSRSPAPAPSTSRTSVEEETVPDTMWQSDFDDIVVIPPLGNTEEESEIHALLQMHGMTTMQSRPDLQRQDEGDGDDEMDGSARRRPTSWVRDSAMEVDELESDCTGSHANSRASSPRMWANHSRRAGSRRTQEDELEEGLESGSAKEQDLQYVNDLDIAGVCFDPSGQSLYVASTRSVVEWKVRDAEKQFWPSEGWR</sequence>
<dbReference type="InterPro" id="IPR001680">
    <property type="entry name" value="WD40_rpt"/>
</dbReference>
<keyword evidence="1" id="KW-0853">WD repeat</keyword>
<proteinExistence type="predicted"/>
<feature type="region of interest" description="Disordered" evidence="2">
    <location>
        <begin position="352"/>
        <end position="433"/>
    </location>
</feature>
<feature type="region of interest" description="Disordered" evidence="2">
    <location>
        <begin position="454"/>
        <end position="481"/>
    </location>
</feature>
<dbReference type="EMBL" id="QPFP01000012">
    <property type="protein sequence ID" value="TEB33404.1"/>
    <property type="molecule type" value="Genomic_DNA"/>
</dbReference>
<gene>
    <name evidence="4" type="ORF">FA13DRAFT_1627033</name>
</gene>
<dbReference type="Gene3D" id="2.130.10.10">
    <property type="entry name" value="YVTN repeat-like/Quinoprotein amine dehydrogenase"/>
    <property type="match status" value="1"/>
</dbReference>
<feature type="compositionally biased region" description="Low complexity" evidence="2">
    <location>
        <begin position="462"/>
        <end position="475"/>
    </location>
</feature>
<dbReference type="OrthoDB" id="64353at2759"/>
<comment type="caution">
    <text evidence="4">The sequence shown here is derived from an EMBL/GenBank/DDBJ whole genome shotgun (WGS) entry which is preliminary data.</text>
</comment>
<dbReference type="SMART" id="SM00320">
    <property type="entry name" value="WD40"/>
    <property type="match status" value="4"/>
</dbReference>
<evidence type="ECO:0000256" key="1">
    <source>
        <dbReference type="PROSITE-ProRule" id="PRU00221"/>
    </source>
</evidence>
<accession>A0A4Y7THG3</accession>
<dbReference type="InterPro" id="IPR036322">
    <property type="entry name" value="WD40_repeat_dom_sf"/>
</dbReference>
<dbReference type="InterPro" id="IPR019417">
    <property type="entry name" value="DUF2415"/>
</dbReference>
<dbReference type="SUPFAM" id="SSF50978">
    <property type="entry name" value="WD40 repeat-like"/>
    <property type="match status" value="1"/>
</dbReference>
<feature type="repeat" description="WD" evidence="1">
    <location>
        <begin position="222"/>
        <end position="263"/>
    </location>
</feature>
<organism evidence="4 5">
    <name type="scientific">Coprinellus micaceus</name>
    <name type="common">Glistening ink-cap mushroom</name>
    <name type="synonym">Coprinus micaceus</name>
    <dbReference type="NCBI Taxonomy" id="71717"/>
    <lineage>
        <taxon>Eukaryota</taxon>
        <taxon>Fungi</taxon>
        <taxon>Dikarya</taxon>
        <taxon>Basidiomycota</taxon>
        <taxon>Agaricomycotina</taxon>
        <taxon>Agaricomycetes</taxon>
        <taxon>Agaricomycetidae</taxon>
        <taxon>Agaricales</taxon>
        <taxon>Agaricineae</taxon>
        <taxon>Psathyrellaceae</taxon>
        <taxon>Coprinellus</taxon>
    </lineage>
</organism>
<feature type="compositionally biased region" description="Polar residues" evidence="2">
    <location>
        <begin position="415"/>
        <end position="425"/>
    </location>
</feature>
<dbReference type="InterPro" id="IPR015943">
    <property type="entry name" value="WD40/YVTN_repeat-like_dom_sf"/>
</dbReference>
<dbReference type="AlphaFoldDB" id="A0A4Y7THG3"/>
<evidence type="ECO:0000259" key="3">
    <source>
        <dbReference type="Pfam" id="PF10313"/>
    </source>
</evidence>
<name>A0A4Y7THG3_COPMI</name>
<evidence type="ECO:0000313" key="5">
    <source>
        <dbReference type="Proteomes" id="UP000298030"/>
    </source>
</evidence>
<feature type="non-terminal residue" evidence="4">
    <location>
        <position position="1"/>
    </location>
</feature>
<feature type="region of interest" description="Disordered" evidence="2">
    <location>
        <begin position="520"/>
        <end position="606"/>
    </location>
</feature>
<feature type="compositionally biased region" description="Polar residues" evidence="2">
    <location>
        <begin position="565"/>
        <end position="575"/>
    </location>
</feature>